<keyword evidence="1 6" id="KW-0597">Phosphoprotein</keyword>
<dbReference type="InterPro" id="IPR009057">
    <property type="entry name" value="Homeodomain-like_sf"/>
</dbReference>
<dbReference type="GO" id="GO:0006355">
    <property type="term" value="P:regulation of DNA-templated transcription"/>
    <property type="evidence" value="ECO:0007669"/>
    <property type="project" value="TreeGrafter"/>
</dbReference>
<dbReference type="Gene3D" id="3.40.50.2300">
    <property type="match status" value="1"/>
</dbReference>
<evidence type="ECO:0000313" key="9">
    <source>
        <dbReference type="EMBL" id="EAU64400.1"/>
    </source>
</evidence>
<dbReference type="GO" id="GO:0005829">
    <property type="term" value="C:cytosol"/>
    <property type="evidence" value="ECO:0007669"/>
    <property type="project" value="TreeGrafter"/>
</dbReference>
<dbReference type="SUPFAM" id="SSF52172">
    <property type="entry name" value="CheY-like"/>
    <property type="match status" value="1"/>
</dbReference>
<evidence type="ECO:0000313" key="10">
    <source>
        <dbReference type="Proteomes" id="UP000032702"/>
    </source>
</evidence>
<dbReference type="SUPFAM" id="SSF46689">
    <property type="entry name" value="Homeodomain-like"/>
    <property type="match status" value="1"/>
</dbReference>
<dbReference type="EMBL" id="AAMD01000119">
    <property type="protein sequence ID" value="EAU64400.1"/>
    <property type="molecule type" value="Genomic_DNA"/>
</dbReference>
<dbReference type="GO" id="GO:0000976">
    <property type="term" value="F:transcription cis-regulatory region binding"/>
    <property type="evidence" value="ECO:0007669"/>
    <property type="project" value="TreeGrafter"/>
</dbReference>
<dbReference type="InterPro" id="IPR001789">
    <property type="entry name" value="Sig_transdc_resp-reg_receiver"/>
</dbReference>
<dbReference type="PATRIC" id="fig|378806.16.peg.3338"/>
<protein>
    <submittedName>
        <fullName evidence="9">Two-component system, regulatory protein</fullName>
    </submittedName>
</protein>
<keyword evidence="4" id="KW-0238">DNA-binding</keyword>
<keyword evidence="2" id="KW-0902">Two-component regulatory system</keyword>
<dbReference type="Pfam" id="PF00072">
    <property type="entry name" value="Response_reg"/>
    <property type="match status" value="1"/>
</dbReference>
<evidence type="ECO:0000256" key="1">
    <source>
        <dbReference type="ARBA" id="ARBA00022553"/>
    </source>
</evidence>
<proteinExistence type="predicted"/>
<comment type="caution">
    <text evidence="9">The sequence shown here is derived from an EMBL/GenBank/DDBJ whole genome shotgun (WGS) entry which is preliminary data.</text>
</comment>
<dbReference type="Proteomes" id="UP000032702">
    <property type="component" value="Unassembled WGS sequence"/>
</dbReference>
<evidence type="ECO:0000256" key="4">
    <source>
        <dbReference type="ARBA" id="ARBA00023125"/>
    </source>
</evidence>
<evidence type="ECO:0000256" key="2">
    <source>
        <dbReference type="ARBA" id="ARBA00023012"/>
    </source>
</evidence>
<dbReference type="AlphaFoldDB" id="Q08V73"/>
<dbReference type="CDD" id="cd17563">
    <property type="entry name" value="REC_RegA-like"/>
    <property type="match status" value="1"/>
</dbReference>
<dbReference type="InterPro" id="IPR039420">
    <property type="entry name" value="WalR-like"/>
</dbReference>
<evidence type="ECO:0000256" key="6">
    <source>
        <dbReference type="PROSITE-ProRule" id="PRU00169"/>
    </source>
</evidence>
<dbReference type="PRINTS" id="PR01590">
    <property type="entry name" value="HTHFIS"/>
</dbReference>
<reference evidence="9 10" key="1">
    <citation type="submission" date="2006-04" db="EMBL/GenBank/DDBJ databases">
        <authorList>
            <person name="Nierman W.C."/>
        </authorList>
    </citation>
    <scope>NUCLEOTIDE SEQUENCE [LARGE SCALE GENOMIC DNA]</scope>
    <source>
        <strain evidence="9 10">DW4/3-1</strain>
    </source>
</reference>
<organism evidence="9 10">
    <name type="scientific">Stigmatella aurantiaca (strain DW4/3-1)</name>
    <dbReference type="NCBI Taxonomy" id="378806"/>
    <lineage>
        <taxon>Bacteria</taxon>
        <taxon>Pseudomonadati</taxon>
        <taxon>Myxococcota</taxon>
        <taxon>Myxococcia</taxon>
        <taxon>Myxococcales</taxon>
        <taxon>Cystobacterineae</taxon>
        <taxon>Archangiaceae</taxon>
        <taxon>Stigmatella</taxon>
    </lineage>
</organism>
<dbReference type="GO" id="GO:0032993">
    <property type="term" value="C:protein-DNA complex"/>
    <property type="evidence" value="ECO:0007669"/>
    <property type="project" value="TreeGrafter"/>
</dbReference>
<sequence>MTRCPPGPGQRACSSRASEPGLAMAPFRNPDAPSLLLVDDDTVFRERLARAFRERGFEVATAGSVEEGLAVAQHESPELAVVDLRMPGRGGLELVRELRALDASTRIIVLTGYGSIATAVDAVRLGALNYIPKPADVDDLLAALARGLGEPSPMVAEAFQAPSLARAEWEHIQRVLADCEGNISEAARRLGLHRRSLQRKLQKYPPAQ</sequence>
<evidence type="ECO:0000256" key="7">
    <source>
        <dbReference type="SAM" id="MobiDB-lite"/>
    </source>
</evidence>
<dbReference type="GO" id="GO:0000156">
    <property type="term" value="F:phosphorelay response regulator activity"/>
    <property type="evidence" value="ECO:0007669"/>
    <property type="project" value="TreeGrafter"/>
</dbReference>
<keyword evidence="5" id="KW-0804">Transcription</keyword>
<keyword evidence="3" id="KW-0805">Transcription regulation</keyword>
<gene>
    <name evidence="9" type="ORF">STIAU_8698</name>
</gene>
<dbReference type="SMART" id="SM00448">
    <property type="entry name" value="REC"/>
    <property type="match status" value="1"/>
</dbReference>
<feature type="domain" description="Response regulatory" evidence="8">
    <location>
        <begin position="34"/>
        <end position="148"/>
    </location>
</feature>
<feature type="region of interest" description="Disordered" evidence="7">
    <location>
        <begin position="1"/>
        <end position="25"/>
    </location>
</feature>
<dbReference type="InterPro" id="IPR011006">
    <property type="entry name" value="CheY-like_superfamily"/>
</dbReference>
<dbReference type="InterPro" id="IPR002197">
    <property type="entry name" value="HTH_Fis"/>
</dbReference>
<dbReference type="Gene3D" id="1.10.10.60">
    <property type="entry name" value="Homeodomain-like"/>
    <property type="match status" value="1"/>
</dbReference>
<evidence type="ECO:0000256" key="5">
    <source>
        <dbReference type="ARBA" id="ARBA00023163"/>
    </source>
</evidence>
<name>Q08V73_STIAD</name>
<evidence type="ECO:0000256" key="3">
    <source>
        <dbReference type="ARBA" id="ARBA00023015"/>
    </source>
</evidence>
<accession>Q08V73</accession>
<evidence type="ECO:0000259" key="8">
    <source>
        <dbReference type="PROSITE" id="PS50110"/>
    </source>
</evidence>
<dbReference type="PROSITE" id="PS50110">
    <property type="entry name" value="RESPONSE_REGULATORY"/>
    <property type="match status" value="1"/>
</dbReference>
<dbReference type="Pfam" id="PF02954">
    <property type="entry name" value="HTH_8"/>
    <property type="match status" value="1"/>
</dbReference>
<dbReference type="PANTHER" id="PTHR48111:SF1">
    <property type="entry name" value="TWO-COMPONENT RESPONSE REGULATOR ORR33"/>
    <property type="match status" value="1"/>
</dbReference>
<dbReference type="PANTHER" id="PTHR48111">
    <property type="entry name" value="REGULATOR OF RPOS"/>
    <property type="match status" value="1"/>
</dbReference>
<feature type="modified residue" description="4-aspartylphosphate" evidence="6">
    <location>
        <position position="83"/>
    </location>
</feature>